<feature type="domain" description="Secreted protein CSS2 C-terminal" evidence="2">
    <location>
        <begin position="56"/>
        <end position="181"/>
    </location>
</feature>
<dbReference type="OrthoDB" id="5059029at2759"/>
<keyword evidence="1" id="KW-0732">Signal</keyword>
<organism evidence="3 4">
    <name type="scientific">Kazachstania africana (strain ATCC 22294 / BCRC 22015 / CBS 2517 / CECT 1963 / NBRC 1671 / NRRL Y-8276)</name>
    <name type="common">Yeast</name>
    <name type="synonym">Kluyveromyces africanus</name>
    <dbReference type="NCBI Taxonomy" id="1071382"/>
    <lineage>
        <taxon>Eukaryota</taxon>
        <taxon>Fungi</taxon>
        <taxon>Dikarya</taxon>
        <taxon>Ascomycota</taxon>
        <taxon>Saccharomycotina</taxon>
        <taxon>Saccharomycetes</taxon>
        <taxon>Saccharomycetales</taxon>
        <taxon>Saccharomycetaceae</taxon>
        <taxon>Kazachstania</taxon>
    </lineage>
</organism>
<dbReference type="eggNOG" id="ENOG502S9BU">
    <property type="taxonomic scope" value="Eukaryota"/>
</dbReference>
<dbReference type="HOGENOM" id="CLU_1107280_0_0_1"/>
<evidence type="ECO:0000259" key="2">
    <source>
        <dbReference type="Pfam" id="PF20521"/>
    </source>
</evidence>
<dbReference type="EMBL" id="HE650826">
    <property type="protein sequence ID" value="CCF58605.1"/>
    <property type="molecule type" value="Genomic_DNA"/>
</dbReference>
<dbReference type="Pfam" id="PF20521">
    <property type="entry name" value="DUF6736"/>
    <property type="match status" value="1"/>
</dbReference>
<dbReference type="GeneID" id="13884073"/>
<feature type="signal peptide" evidence="1">
    <location>
        <begin position="1"/>
        <end position="18"/>
    </location>
</feature>
<dbReference type="Proteomes" id="UP000005220">
    <property type="component" value="Chromosome 6"/>
</dbReference>
<evidence type="ECO:0000313" key="4">
    <source>
        <dbReference type="Proteomes" id="UP000005220"/>
    </source>
</evidence>
<gene>
    <name evidence="3" type="primary">KAFR0F00115</name>
    <name evidence="3" type="ORF">KAFR_0F00115</name>
</gene>
<dbReference type="KEGG" id="kaf:KAFR_0F00115"/>
<dbReference type="InterPro" id="IPR046624">
    <property type="entry name" value="CSS2_C"/>
</dbReference>
<name>H2AW55_KAZAF</name>
<evidence type="ECO:0000313" key="3">
    <source>
        <dbReference type="EMBL" id="CCF58605.1"/>
    </source>
</evidence>
<evidence type="ECO:0000256" key="1">
    <source>
        <dbReference type="SAM" id="SignalP"/>
    </source>
</evidence>
<proteinExistence type="predicted"/>
<accession>H2AW55</accession>
<protein>
    <recommendedName>
        <fullName evidence="2">Secreted protein CSS2 C-terminal domain-containing protein</fullName>
    </recommendedName>
</protein>
<feature type="chain" id="PRO_5003559691" description="Secreted protein CSS2 C-terminal domain-containing protein" evidence="1">
    <location>
        <begin position="19"/>
        <end position="235"/>
    </location>
</feature>
<dbReference type="AlphaFoldDB" id="H2AW55"/>
<dbReference type="InParanoid" id="H2AW55"/>
<reference evidence="3 4" key="1">
    <citation type="journal article" date="2011" name="Proc. Natl. Acad. Sci. U.S.A.">
        <title>Evolutionary erosion of yeast sex chromosomes by mating-type switching accidents.</title>
        <authorList>
            <person name="Gordon J.L."/>
            <person name="Armisen D."/>
            <person name="Proux-Wera E."/>
            <person name="Oheigeartaigh S.S."/>
            <person name="Byrne K.P."/>
            <person name="Wolfe K.H."/>
        </authorList>
    </citation>
    <scope>NUCLEOTIDE SEQUENCE [LARGE SCALE GENOMIC DNA]</scope>
    <source>
        <strain evidence="4">ATCC 22294 / BCRC 22015 / CBS 2517 / CECT 1963 / NBRC 1671 / NRRL Y-8276</strain>
    </source>
</reference>
<dbReference type="FunCoup" id="H2AW55">
    <property type="interactions" value="21"/>
</dbReference>
<keyword evidence="4" id="KW-1185">Reference proteome</keyword>
<sequence length="235" mass="26338">MFFSLWLFYGYFICGVHAISTERASMESSVHLPPMLSIEVGNSNISLVHYFENDSVALEKRTDVKDCLNTVWKGATWAVNNIEKITQWIRQLKVLADEINDYSIKKQCGLMIGTSGEMKYAYSTTSKNCDTTAEKDTIQGALDKAFEKYIVNNLNAVWCMELSHGGSWKGYALVGHGESWPSYIWCGSGNKNTCASGGKNDVIKRELDGHDSVYISGNYTAYVYSDGMLLHNEEK</sequence>
<dbReference type="RefSeq" id="XP_003957740.1">
    <property type="nucleotide sequence ID" value="XM_003957691.1"/>
</dbReference>